<dbReference type="Proteomes" id="UP000076532">
    <property type="component" value="Unassembled WGS sequence"/>
</dbReference>
<dbReference type="EMBL" id="KV417493">
    <property type="protein sequence ID" value="KZP30458.1"/>
    <property type="molecule type" value="Genomic_DNA"/>
</dbReference>
<gene>
    <name evidence="2" type="ORF">FIBSPDRAFT_980477</name>
</gene>
<evidence type="ECO:0000313" key="2">
    <source>
        <dbReference type="EMBL" id="KZP30458.1"/>
    </source>
</evidence>
<feature type="region of interest" description="Disordered" evidence="1">
    <location>
        <begin position="155"/>
        <end position="201"/>
    </location>
</feature>
<proteinExistence type="predicted"/>
<dbReference type="AlphaFoldDB" id="A0A166TC89"/>
<sequence>MVSAPSILVRAPGDIPQRSTSRKLNHLFMLKIDGNKMLESAKVPPEWKEQKQFHFTPFSNIEIVIYRKSRMFGWRKPVPVAEYSGRGMDFLDTEQELVDKSGTSRLVVKFDLVAESHADFMKAVYEEMTQPAKVKGVDAAQMVIPIAENMALQASEQSHRTLRSDQDMLRSNDDKRNGNRVELSFSTSSTSGNATVQNAGG</sequence>
<feature type="compositionally biased region" description="Basic and acidic residues" evidence="1">
    <location>
        <begin position="157"/>
        <end position="179"/>
    </location>
</feature>
<dbReference type="OrthoDB" id="163438at2759"/>
<reference evidence="2 3" key="1">
    <citation type="journal article" date="2016" name="Mol. Biol. Evol.">
        <title>Comparative Genomics of Early-Diverging Mushroom-Forming Fungi Provides Insights into the Origins of Lignocellulose Decay Capabilities.</title>
        <authorList>
            <person name="Nagy L.G."/>
            <person name="Riley R."/>
            <person name="Tritt A."/>
            <person name="Adam C."/>
            <person name="Daum C."/>
            <person name="Floudas D."/>
            <person name="Sun H."/>
            <person name="Yadav J.S."/>
            <person name="Pangilinan J."/>
            <person name="Larsson K.H."/>
            <person name="Matsuura K."/>
            <person name="Barry K."/>
            <person name="Labutti K."/>
            <person name="Kuo R."/>
            <person name="Ohm R.A."/>
            <person name="Bhattacharya S.S."/>
            <person name="Shirouzu T."/>
            <person name="Yoshinaga Y."/>
            <person name="Martin F.M."/>
            <person name="Grigoriev I.V."/>
            <person name="Hibbett D.S."/>
        </authorList>
    </citation>
    <scope>NUCLEOTIDE SEQUENCE [LARGE SCALE GENOMIC DNA]</scope>
    <source>
        <strain evidence="2 3">CBS 109695</strain>
    </source>
</reference>
<organism evidence="2 3">
    <name type="scientific">Athelia psychrophila</name>
    <dbReference type="NCBI Taxonomy" id="1759441"/>
    <lineage>
        <taxon>Eukaryota</taxon>
        <taxon>Fungi</taxon>
        <taxon>Dikarya</taxon>
        <taxon>Basidiomycota</taxon>
        <taxon>Agaricomycotina</taxon>
        <taxon>Agaricomycetes</taxon>
        <taxon>Agaricomycetidae</taxon>
        <taxon>Atheliales</taxon>
        <taxon>Atheliaceae</taxon>
        <taxon>Athelia</taxon>
    </lineage>
</organism>
<accession>A0A166TC89</accession>
<evidence type="ECO:0000256" key="1">
    <source>
        <dbReference type="SAM" id="MobiDB-lite"/>
    </source>
</evidence>
<keyword evidence="3" id="KW-1185">Reference proteome</keyword>
<feature type="compositionally biased region" description="Polar residues" evidence="1">
    <location>
        <begin position="184"/>
        <end position="201"/>
    </location>
</feature>
<name>A0A166TC89_9AGAM</name>
<protein>
    <submittedName>
        <fullName evidence="2">Uncharacterized protein</fullName>
    </submittedName>
</protein>
<evidence type="ECO:0000313" key="3">
    <source>
        <dbReference type="Proteomes" id="UP000076532"/>
    </source>
</evidence>